<evidence type="ECO:0000256" key="3">
    <source>
        <dbReference type="SAM" id="SignalP"/>
    </source>
</evidence>
<accession>A0A6A5ZD56</accession>
<dbReference type="AlphaFoldDB" id="A0A6A5ZD56"/>
<dbReference type="EMBL" id="ML977319">
    <property type="protein sequence ID" value="KAF2117146.1"/>
    <property type="molecule type" value="Genomic_DNA"/>
</dbReference>
<feature type="repeat" description="ANK" evidence="1">
    <location>
        <begin position="611"/>
        <end position="643"/>
    </location>
</feature>
<feature type="repeat" description="ANK" evidence="1">
    <location>
        <begin position="509"/>
        <end position="541"/>
    </location>
</feature>
<dbReference type="Proteomes" id="UP000799770">
    <property type="component" value="Unassembled WGS sequence"/>
</dbReference>
<keyword evidence="5" id="KW-1185">Reference proteome</keyword>
<dbReference type="PROSITE" id="PS50297">
    <property type="entry name" value="ANK_REP_REGION"/>
    <property type="match status" value="3"/>
</dbReference>
<evidence type="ECO:0000256" key="2">
    <source>
        <dbReference type="SAM" id="MobiDB-lite"/>
    </source>
</evidence>
<dbReference type="PANTHER" id="PTHR24118:SF99">
    <property type="entry name" value="POTE ANKYRIN DOMAIN FAMILY MEMBER 3C-RELATED"/>
    <property type="match status" value="1"/>
</dbReference>
<reference evidence="4" key="1">
    <citation type="journal article" date="2020" name="Stud. Mycol.">
        <title>101 Dothideomycetes genomes: a test case for predicting lifestyles and emergence of pathogens.</title>
        <authorList>
            <person name="Haridas S."/>
            <person name="Albert R."/>
            <person name="Binder M."/>
            <person name="Bloem J."/>
            <person name="Labutti K."/>
            <person name="Salamov A."/>
            <person name="Andreopoulos B."/>
            <person name="Baker S."/>
            <person name="Barry K."/>
            <person name="Bills G."/>
            <person name="Bluhm B."/>
            <person name="Cannon C."/>
            <person name="Castanera R."/>
            <person name="Culley D."/>
            <person name="Daum C."/>
            <person name="Ezra D."/>
            <person name="Gonzalez J."/>
            <person name="Henrissat B."/>
            <person name="Kuo A."/>
            <person name="Liang C."/>
            <person name="Lipzen A."/>
            <person name="Lutzoni F."/>
            <person name="Magnuson J."/>
            <person name="Mondo S."/>
            <person name="Nolan M."/>
            <person name="Ohm R."/>
            <person name="Pangilinan J."/>
            <person name="Park H.-J."/>
            <person name="Ramirez L."/>
            <person name="Alfaro M."/>
            <person name="Sun H."/>
            <person name="Tritt A."/>
            <person name="Yoshinaga Y."/>
            <person name="Zwiers L.-H."/>
            <person name="Turgeon B."/>
            <person name="Goodwin S."/>
            <person name="Spatafora J."/>
            <person name="Crous P."/>
            <person name="Grigoriev I."/>
        </authorList>
    </citation>
    <scope>NUCLEOTIDE SEQUENCE</scope>
    <source>
        <strain evidence="4">CBS 627.86</strain>
    </source>
</reference>
<sequence length="784" mass="87696">MEPASLAASILTLISASSATASVVGRLLALRERPRYLDPALNEITDFTAMLAVVHRTLEPAGESLAEDVRVELQQLLDRAKQRIDAFKDFLERKLLKGGQSKTTKPKLRPPAKFREILGQNKAEVDLFLQELASIKLNLGIVLNRIDSRRLQHVHTLLMGIESVSLIKPNEWGVISSPASDNWISTTSALESAASNVLLPATNGTTAGGRQAHLIPSTRGVHDLDSYVMVETRDIRRTCTSKCLCQCHVPFQGSTPRWLQGLVGSMFCRFVGTPLLNHRLCNVLRCSQKKSQGAVHFQYFFPGWFLPYGILVSGTWDGLMGAGATWTLKIPRFVDQNLSGRFLYIIQNHTVEHLRRFMAEYTIRAFDVDVYGTHILQIALNNWRGDVCNMLLASGANLGTQNKDGLTLGQLFWKFSATVPESDLRFDAIKRLPEVEEELDNMDWTPLHKIILGHSTQNFKAQLELDPTRLDHKDSLGFTPLHWAVRLNDTDAIDVLLEAGADVNVVCREGTSILSYASTHGFVPICQKLLEHGADIHSRCLMGRNALYYALCSGPAKHELITFLLHSGANINNRDSESLMTCLMLSIQYQPFDITAILLKYGANIEEVDYSGNTAIFYSVIYNKPDTLHLLLDRGANPNHVNNTGGSLIHYATVYATIELMEILREVHICGLRTDPEALNEYRYYFDHFRDPSLRPYLVEENADDAFAALLDSLVPDTNTRPRELSKYKQIPGAFPQDPEDTEHSENESEDEHDLEDESEEYSDVESAGSEGEVEEGNDDPSLE</sequence>
<dbReference type="OrthoDB" id="341259at2759"/>
<feature type="compositionally biased region" description="Acidic residues" evidence="2">
    <location>
        <begin position="748"/>
        <end position="764"/>
    </location>
</feature>
<evidence type="ECO:0000313" key="4">
    <source>
        <dbReference type="EMBL" id="KAF2117146.1"/>
    </source>
</evidence>
<dbReference type="Pfam" id="PF12796">
    <property type="entry name" value="Ank_2"/>
    <property type="match status" value="2"/>
</dbReference>
<feature type="repeat" description="ANK" evidence="1">
    <location>
        <begin position="542"/>
        <end position="576"/>
    </location>
</feature>
<feature type="chain" id="PRO_5025509528" evidence="3">
    <location>
        <begin position="22"/>
        <end position="784"/>
    </location>
</feature>
<protein>
    <submittedName>
        <fullName evidence="4">Uncharacterized protein</fullName>
    </submittedName>
</protein>
<keyword evidence="3" id="KW-0732">Signal</keyword>
<dbReference type="SMART" id="SM00248">
    <property type="entry name" value="ANK"/>
    <property type="match status" value="6"/>
</dbReference>
<feature type="region of interest" description="Disordered" evidence="2">
    <location>
        <begin position="719"/>
        <end position="784"/>
    </location>
</feature>
<dbReference type="SUPFAM" id="SSF48403">
    <property type="entry name" value="Ankyrin repeat"/>
    <property type="match status" value="1"/>
</dbReference>
<evidence type="ECO:0000256" key="1">
    <source>
        <dbReference type="PROSITE-ProRule" id="PRU00023"/>
    </source>
</evidence>
<feature type="repeat" description="ANK" evidence="1">
    <location>
        <begin position="476"/>
        <end position="508"/>
    </location>
</feature>
<evidence type="ECO:0000313" key="5">
    <source>
        <dbReference type="Proteomes" id="UP000799770"/>
    </source>
</evidence>
<dbReference type="InterPro" id="IPR036770">
    <property type="entry name" value="Ankyrin_rpt-contain_sf"/>
</dbReference>
<name>A0A6A5ZD56_9PLEO</name>
<gene>
    <name evidence="4" type="ORF">BDV96DRAFT_644579</name>
</gene>
<feature type="compositionally biased region" description="Acidic residues" evidence="2">
    <location>
        <begin position="772"/>
        <end position="784"/>
    </location>
</feature>
<dbReference type="PROSITE" id="PS50088">
    <property type="entry name" value="ANK_REPEAT"/>
    <property type="match status" value="4"/>
</dbReference>
<proteinExistence type="predicted"/>
<dbReference type="Gene3D" id="1.25.40.20">
    <property type="entry name" value="Ankyrin repeat-containing domain"/>
    <property type="match status" value="1"/>
</dbReference>
<dbReference type="PANTHER" id="PTHR24118">
    <property type="entry name" value="POTE ANKYRIN DOMAIN"/>
    <property type="match status" value="1"/>
</dbReference>
<dbReference type="InterPro" id="IPR002110">
    <property type="entry name" value="Ankyrin_rpt"/>
</dbReference>
<feature type="signal peptide" evidence="3">
    <location>
        <begin position="1"/>
        <end position="21"/>
    </location>
</feature>
<organism evidence="4 5">
    <name type="scientific">Lophiotrema nucula</name>
    <dbReference type="NCBI Taxonomy" id="690887"/>
    <lineage>
        <taxon>Eukaryota</taxon>
        <taxon>Fungi</taxon>
        <taxon>Dikarya</taxon>
        <taxon>Ascomycota</taxon>
        <taxon>Pezizomycotina</taxon>
        <taxon>Dothideomycetes</taxon>
        <taxon>Pleosporomycetidae</taxon>
        <taxon>Pleosporales</taxon>
        <taxon>Lophiotremataceae</taxon>
        <taxon>Lophiotrema</taxon>
    </lineage>
</organism>
<keyword evidence="1" id="KW-0040">ANK repeat</keyword>